<reference evidence="2 3" key="1">
    <citation type="submission" date="2020-07" db="EMBL/GenBank/DDBJ databases">
        <title>Comparative genomics of pyrophilous fungi reveals a link between fire events and developmental genes.</title>
        <authorList>
            <consortium name="DOE Joint Genome Institute"/>
            <person name="Steindorff A.S."/>
            <person name="Carver A."/>
            <person name="Calhoun S."/>
            <person name="Stillman K."/>
            <person name="Liu H."/>
            <person name="Lipzen A."/>
            <person name="Pangilinan J."/>
            <person name="Labutti K."/>
            <person name="Bruns T.D."/>
            <person name="Grigoriev I.V."/>
        </authorList>
    </citation>
    <scope>NUCLEOTIDE SEQUENCE [LARGE SCALE GENOMIC DNA]</scope>
    <source>
        <strain evidence="2 3">CBS 144469</strain>
    </source>
</reference>
<evidence type="ECO:0000313" key="2">
    <source>
        <dbReference type="EMBL" id="KAF6758134.1"/>
    </source>
</evidence>
<dbReference type="OrthoDB" id="3269075at2759"/>
<accession>A0A8H6M9S5</accession>
<evidence type="ECO:0000256" key="1">
    <source>
        <dbReference type="SAM" id="MobiDB-lite"/>
    </source>
</evidence>
<dbReference type="PANTHER" id="PTHR33324:SF2">
    <property type="entry name" value="MYB_SANT-LIKE DNA-BINDING DOMAIN-CONTAINING PROTEIN"/>
    <property type="match status" value="1"/>
</dbReference>
<feature type="compositionally biased region" description="Low complexity" evidence="1">
    <location>
        <begin position="11"/>
        <end position="20"/>
    </location>
</feature>
<proteinExistence type="predicted"/>
<keyword evidence="3" id="KW-1185">Reference proteome</keyword>
<dbReference type="Proteomes" id="UP000521943">
    <property type="component" value="Unassembled WGS sequence"/>
</dbReference>
<dbReference type="PANTHER" id="PTHR33324">
    <property type="entry name" value="EXPRESSED PROTEIN"/>
    <property type="match status" value="1"/>
</dbReference>
<name>A0A8H6M9S5_9AGAR</name>
<gene>
    <name evidence="2" type="ORF">DFP72DRAFT_1065387</name>
</gene>
<feature type="compositionally biased region" description="Basic and acidic residues" evidence="1">
    <location>
        <begin position="250"/>
        <end position="283"/>
    </location>
</feature>
<feature type="region of interest" description="Disordered" evidence="1">
    <location>
        <begin position="192"/>
        <end position="332"/>
    </location>
</feature>
<feature type="region of interest" description="Disordered" evidence="1">
    <location>
        <begin position="1"/>
        <end position="20"/>
    </location>
</feature>
<dbReference type="AlphaFoldDB" id="A0A8H6M9S5"/>
<feature type="compositionally biased region" description="Polar residues" evidence="1">
    <location>
        <begin position="291"/>
        <end position="302"/>
    </location>
</feature>
<comment type="caution">
    <text evidence="2">The sequence shown here is derived from an EMBL/GenBank/DDBJ whole genome shotgun (WGS) entry which is preliminary data.</text>
</comment>
<sequence>MTRASKKKTEAAAALEEAPATAAPKRKNLDWVTNTKWTDTLITYLTTHPIFRAKLFSDSNADAAKEGRSKAVGKDSKNKHYGTLAEHIFANDVNEKAGFALKPTRYSTSVETRLRRLKTDYQGHVKDLKQTGAGIAREDITPGSELESLRKKVDKVFPWFDDLHAFWKDLPNYNPIDVTTSTPGASHAENAAAAFEPPSKVNDEVDDEVKSDSEDEDGKEDEVQDDDEEEGSDEVSSDEEKEKVMKRKSKGSDKKTIKDMKPAAKDTKPAVKDTKPDVKKGGRDLGLSKGSAAQANKSNQRQSVDKVHEFRAQQSDRMARKREMDHELAMEKAKAKRMKYEFKQKQAELESLARMQEAREREARDRELKLQIEMLANRVSNVAGGNQPGAGLGFGAMAMAPASSSTSFIIDHRSSSPDLSGQDLTLYDGNMGGYRSMGME</sequence>
<evidence type="ECO:0000313" key="3">
    <source>
        <dbReference type="Proteomes" id="UP000521943"/>
    </source>
</evidence>
<organism evidence="2 3">
    <name type="scientific">Ephemerocybe angulata</name>
    <dbReference type="NCBI Taxonomy" id="980116"/>
    <lineage>
        <taxon>Eukaryota</taxon>
        <taxon>Fungi</taxon>
        <taxon>Dikarya</taxon>
        <taxon>Basidiomycota</taxon>
        <taxon>Agaricomycotina</taxon>
        <taxon>Agaricomycetes</taxon>
        <taxon>Agaricomycetidae</taxon>
        <taxon>Agaricales</taxon>
        <taxon>Agaricineae</taxon>
        <taxon>Psathyrellaceae</taxon>
        <taxon>Ephemerocybe</taxon>
    </lineage>
</organism>
<protein>
    <submittedName>
        <fullName evidence="2">Uncharacterized protein</fullName>
    </submittedName>
</protein>
<dbReference type="EMBL" id="JACGCI010000020">
    <property type="protein sequence ID" value="KAF6758134.1"/>
    <property type="molecule type" value="Genomic_DNA"/>
</dbReference>
<feature type="compositionally biased region" description="Basic and acidic residues" evidence="1">
    <location>
        <begin position="317"/>
        <end position="332"/>
    </location>
</feature>
<feature type="compositionally biased region" description="Acidic residues" evidence="1">
    <location>
        <begin position="204"/>
        <end position="237"/>
    </location>
</feature>